<accession>A0A1B7XPR9</accession>
<keyword evidence="1" id="KW-0812">Transmembrane</keyword>
<evidence type="ECO:0000313" key="2">
    <source>
        <dbReference type="EMBL" id="OBQ57511.1"/>
    </source>
</evidence>
<gene>
    <name evidence="2" type="ORF">SP90_00215</name>
</gene>
<feature type="transmembrane region" description="Helical" evidence="1">
    <location>
        <begin position="12"/>
        <end position="31"/>
    </location>
</feature>
<dbReference type="EMBL" id="JXMS01000001">
    <property type="protein sequence ID" value="OBQ57511.1"/>
    <property type="molecule type" value="Genomic_DNA"/>
</dbReference>
<dbReference type="Proteomes" id="UP000091979">
    <property type="component" value="Unassembled WGS sequence"/>
</dbReference>
<evidence type="ECO:0000256" key="1">
    <source>
        <dbReference type="SAM" id="Phobius"/>
    </source>
</evidence>
<sequence length="80" mass="9043">MYQLNLKRILSFVSGVFIIWLFMFVLSPMLIEHVESAKTLATFIQQNDINSGAIYWSDVEITADAELGARSTVTYLPKGK</sequence>
<keyword evidence="3" id="KW-1185">Reference proteome</keyword>
<organism evidence="2 3">
    <name type="scientific">Halodesulfovibrio spirochaetisodalis</name>
    <dbReference type="NCBI Taxonomy" id="1560234"/>
    <lineage>
        <taxon>Bacteria</taxon>
        <taxon>Pseudomonadati</taxon>
        <taxon>Thermodesulfobacteriota</taxon>
        <taxon>Desulfovibrionia</taxon>
        <taxon>Desulfovibrionales</taxon>
        <taxon>Desulfovibrionaceae</taxon>
        <taxon>Halodesulfovibrio</taxon>
    </lineage>
</organism>
<keyword evidence="1" id="KW-1133">Transmembrane helix</keyword>
<dbReference type="OrthoDB" id="5465185at2"/>
<proteinExistence type="predicted"/>
<evidence type="ECO:0000313" key="3">
    <source>
        <dbReference type="Proteomes" id="UP000091979"/>
    </source>
</evidence>
<keyword evidence="1" id="KW-0472">Membrane</keyword>
<reference evidence="2 3" key="1">
    <citation type="submission" date="2015-01" db="EMBL/GenBank/DDBJ databases">
        <title>Desulfovibrio sp. JC271 draft genome sequence.</title>
        <authorList>
            <person name="Shivani Y."/>
            <person name="Subhash Y."/>
            <person name="Sasikala C."/>
            <person name="Ramana C.V."/>
        </authorList>
    </citation>
    <scope>NUCLEOTIDE SEQUENCE [LARGE SCALE GENOMIC DNA]</scope>
    <source>
        <strain evidence="2 3">JC271</strain>
    </source>
</reference>
<dbReference type="RefSeq" id="WP_066851372.1">
    <property type="nucleotide sequence ID" value="NZ_JXMS01000001.1"/>
</dbReference>
<protein>
    <submittedName>
        <fullName evidence="2">Uncharacterized protein</fullName>
    </submittedName>
</protein>
<dbReference type="AlphaFoldDB" id="A0A1B7XPR9"/>
<comment type="caution">
    <text evidence="2">The sequence shown here is derived from an EMBL/GenBank/DDBJ whole genome shotgun (WGS) entry which is preliminary data.</text>
</comment>
<name>A0A1B7XPR9_9BACT</name>